<keyword evidence="2" id="KW-1185">Reference proteome</keyword>
<dbReference type="OrthoDB" id="2924040at2"/>
<organism evidence="1 2">
    <name type="scientific">Oceanobacillus chungangensis</name>
    <dbReference type="NCBI Taxonomy" id="1229152"/>
    <lineage>
        <taxon>Bacteria</taxon>
        <taxon>Bacillati</taxon>
        <taxon>Bacillota</taxon>
        <taxon>Bacilli</taxon>
        <taxon>Bacillales</taxon>
        <taxon>Bacillaceae</taxon>
        <taxon>Oceanobacillus</taxon>
    </lineage>
</organism>
<dbReference type="AlphaFoldDB" id="A0A3D8PI92"/>
<evidence type="ECO:0000313" key="1">
    <source>
        <dbReference type="EMBL" id="RDW14949.1"/>
    </source>
</evidence>
<sequence>MLDYIWLDDKSPIVKQIPRNFKSAAILLHPFIQMPLRWEQNKRKNEYEHIYPTDEEILLSGKPVSWETMIHQSGLENLEELAIALKTSTGALRGKYAREDLAEELNSSIKSDLYYPYEDFPTVFLITDLLDVLSSKGATQLSYSDPLLDKSGVLEIKNINPLEAGELSLNELMITDENMDFAFMNVFDSFITIIMLKDDNINDIVKSKNWEAIVCDKNTYVNWYSKAN</sequence>
<reference evidence="2" key="1">
    <citation type="submission" date="2017-11" db="EMBL/GenBank/DDBJ databases">
        <authorList>
            <person name="Zhu W."/>
        </authorList>
    </citation>
    <scope>NUCLEOTIDE SEQUENCE [LARGE SCALE GENOMIC DNA]</scope>
    <source>
        <strain evidence="2">CAU 1051</strain>
    </source>
</reference>
<accession>A0A3D8PI92</accession>
<dbReference type="InterPro" id="IPR024250">
    <property type="entry name" value="DUF2711"/>
</dbReference>
<comment type="caution">
    <text evidence="1">The sequence shown here is derived from an EMBL/GenBank/DDBJ whole genome shotgun (WGS) entry which is preliminary data.</text>
</comment>
<dbReference type="Proteomes" id="UP000256520">
    <property type="component" value="Unassembled WGS sequence"/>
</dbReference>
<gene>
    <name evidence="1" type="ORF">CWR45_19445</name>
</gene>
<dbReference type="EMBL" id="PIOD01000031">
    <property type="protein sequence ID" value="RDW14949.1"/>
    <property type="molecule type" value="Genomic_DNA"/>
</dbReference>
<dbReference type="RefSeq" id="WP_115751493.1">
    <property type="nucleotide sequence ID" value="NZ_PIOD01000031.1"/>
</dbReference>
<protein>
    <submittedName>
        <fullName evidence="1">DUF2711 domain-containing protein</fullName>
    </submittedName>
</protein>
<dbReference type="Pfam" id="PF10924">
    <property type="entry name" value="DUF2711"/>
    <property type="match status" value="1"/>
</dbReference>
<evidence type="ECO:0000313" key="2">
    <source>
        <dbReference type="Proteomes" id="UP000256520"/>
    </source>
</evidence>
<name>A0A3D8PI92_9BACI</name>
<proteinExistence type="predicted"/>